<feature type="transmembrane region" description="Helical" evidence="1">
    <location>
        <begin position="233"/>
        <end position="254"/>
    </location>
</feature>
<gene>
    <name evidence="2" type="ORF">Micbo1qcDRAFT_200450</name>
</gene>
<evidence type="ECO:0000256" key="1">
    <source>
        <dbReference type="SAM" id="Phobius"/>
    </source>
</evidence>
<proteinExistence type="predicted"/>
<feature type="transmembrane region" description="Helical" evidence="1">
    <location>
        <begin position="51"/>
        <end position="73"/>
    </location>
</feature>
<dbReference type="Proteomes" id="UP000070501">
    <property type="component" value="Unassembled WGS sequence"/>
</dbReference>
<feature type="transmembrane region" description="Helical" evidence="1">
    <location>
        <begin position="274"/>
        <end position="294"/>
    </location>
</feature>
<feature type="transmembrane region" description="Helical" evidence="1">
    <location>
        <begin position="153"/>
        <end position="174"/>
    </location>
</feature>
<keyword evidence="1" id="KW-0472">Membrane</keyword>
<keyword evidence="1" id="KW-0812">Transmembrane</keyword>
<feature type="transmembrane region" description="Helical" evidence="1">
    <location>
        <begin position="12"/>
        <end position="31"/>
    </location>
</feature>
<protein>
    <submittedName>
        <fullName evidence="2">Uncharacterized protein</fullName>
    </submittedName>
</protein>
<dbReference type="AlphaFoldDB" id="A0A136JCW6"/>
<accession>A0A136JCW6</accession>
<evidence type="ECO:0000313" key="3">
    <source>
        <dbReference type="Proteomes" id="UP000070501"/>
    </source>
</evidence>
<dbReference type="STRING" id="196109.A0A136JCW6"/>
<organism evidence="2 3">
    <name type="scientific">Microdochium bolleyi</name>
    <dbReference type="NCBI Taxonomy" id="196109"/>
    <lineage>
        <taxon>Eukaryota</taxon>
        <taxon>Fungi</taxon>
        <taxon>Dikarya</taxon>
        <taxon>Ascomycota</taxon>
        <taxon>Pezizomycotina</taxon>
        <taxon>Sordariomycetes</taxon>
        <taxon>Xylariomycetidae</taxon>
        <taxon>Xylariales</taxon>
        <taxon>Microdochiaceae</taxon>
        <taxon>Microdochium</taxon>
    </lineage>
</organism>
<evidence type="ECO:0000313" key="2">
    <source>
        <dbReference type="EMBL" id="KXJ94994.1"/>
    </source>
</evidence>
<feature type="transmembrane region" description="Helical" evidence="1">
    <location>
        <begin position="186"/>
        <end position="213"/>
    </location>
</feature>
<reference evidence="3" key="1">
    <citation type="submission" date="2016-02" db="EMBL/GenBank/DDBJ databases">
        <title>Draft genome sequence of Microdochium bolleyi, a fungal endophyte of beachgrass.</title>
        <authorList>
            <consortium name="DOE Joint Genome Institute"/>
            <person name="David A.S."/>
            <person name="May G."/>
            <person name="Haridas S."/>
            <person name="Lim J."/>
            <person name="Wang M."/>
            <person name="Labutti K."/>
            <person name="Lipzen A."/>
            <person name="Barry K."/>
            <person name="Grigoriev I.V."/>
        </authorList>
    </citation>
    <scope>NUCLEOTIDE SEQUENCE [LARGE SCALE GENOMIC DNA]</scope>
    <source>
        <strain evidence="3">J235TASD1</strain>
    </source>
</reference>
<name>A0A136JCW6_9PEZI</name>
<keyword evidence="3" id="KW-1185">Reference proteome</keyword>
<dbReference type="EMBL" id="KQ964246">
    <property type="protein sequence ID" value="KXJ94994.1"/>
    <property type="molecule type" value="Genomic_DNA"/>
</dbReference>
<dbReference type="InParanoid" id="A0A136JCW6"/>
<sequence length="353" mass="38450">MRIFLDVTASMLMEICWLLASVVWGTLKIFNSRKFVSREIREAESQWTFGQLLPVLLLLAAVFTALNTAVSVYTESGIPRALGQAECAGAASSIGTGTGTAWKPQQASALLLGQVTEIEVHGSDSSVSTAAATGTENAAQDAAAGYDLYSTEWLLPCLAAEIAVVAYIVTQGFITLGVGTSFVEGWIQYGMLTFVLLGVPLASTLSLSVTLALDPLFNAFRRSRSRSRSRRRLRVLQLSLFLLSALYYIFYALVYLHWFYGPFEGRTSLGVMQGARLGIGLGLTVVLYILYLSIARWAQSGSFRSLAEKEGSGESHAAFAAAEGTDWEADDTIKSRVTIFRWRLSLFMLGRTI</sequence>
<keyword evidence="1" id="KW-1133">Transmembrane helix</keyword>